<accession>A0A2B7Z6R5</accession>
<evidence type="ECO:0000313" key="2">
    <source>
        <dbReference type="Proteomes" id="UP000226031"/>
    </source>
</evidence>
<dbReference type="EMBL" id="PDND01000330">
    <property type="protein sequence ID" value="PGH28722.1"/>
    <property type="molecule type" value="Genomic_DNA"/>
</dbReference>
<sequence>MNFSIHYEVLLRIDRHPSVTEEYPYDILAKLASKRLAKRPSNPPRGHLKSSIFRSLRRLCLGATGQDIFTLSLATQDSASWLKCLAEAEVKRYEEWKIFINSVKPTLEEFIFIQLEPRSTYRGYYESLLYRLRHKARAPDHDVIPIDVCTMRGLHTPCYPERWLARAQKTTASCSQRGDGMAP</sequence>
<keyword evidence="2" id="KW-1185">Reference proteome</keyword>
<protein>
    <submittedName>
        <fullName evidence="1">Uncharacterized protein</fullName>
    </submittedName>
</protein>
<evidence type="ECO:0000313" key="1">
    <source>
        <dbReference type="EMBL" id="PGH28722.1"/>
    </source>
</evidence>
<comment type="caution">
    <text evidence="1">The sequence shown here is derived from an EMBL/GenBank/DDBJ whole genome shotgun (WGS) entry which is preliminary data.</text>
</comment>
<reference evidence="1 2" key="1">
    <citation type="submission" date="2017-10" db="EMBL/GenBank/DDBJ databases">
        <title>Comparative genomics in systemic dimorphic fungi from Ajellomycetaceae.</title>
        <authorList>
            <person name="Munoz J.F."/>
            <person name="Mcewen J.G."/>
            <person name="Clay O.K."/>
            <person name="Cuomo C.A."/>
        </authorList>
    </citation>
    <scope>NUCLEOTIDE SEQUENCE [LARGE SCALE GENOMIC DNA]</scope>
    <source>
        <strain evidence="1 2">UAMH4076</strain>
    </source>
</reference>
<dbReference type="AlphaFoldDB" id="A0A2B7Z6R5"/>
<gene>
    <name evidence="1" type="ORF">GX50_08541</name>
</gene>
<dbReference type="Proteomes" id="UP000226031">
    <property type="component" value="Unassembled WGS sequence"/>
</dbReference>
<name>A0A2B7Z6R5_9EURO</name>
<proteinExistence type="predicted"/>
<organism evidence="1 2">
    <name type="scientific">[Emmonsia] crescens</name>
    <dbReference type="NCBI Taxonomy" id="73230"/>
    <lineage>
        <taxon>Eukaryota</taxon>
        <taxon>Fungi</taxon>
        <taxon>Dikarya</taxon>
        <taxon>Ascomycota</taxon>
        <taxon>Pezizomycotina</taxon>
        <taxon>Eurotiomycetes</taxon>
        <taxon>Eurotiomycetidae</taxon>
        <taxon>Onygenales</taxon>
        <taxon>Ajellomycetaceae</taxon>
        <taxon>Emergomyces</taxon>
    </lineage>
</organism>